<dbReference type="GO" id="GO:0005524">
    <property type="term" value="F:ATP binding"/>
    <property type="evidence" value="ECO:0007669"/>
    <property type="project" value="UniProtKB-KW"/>
</dbReference>
<evidence type="ECO:0000256" key="4">
    <source>
        <dbReference type="ARBA" id="ARBA00022741"/>
    </source>
</evidence>
<sequence length="662" mass="74231">MEGNKITSLDFEEGIELRETSMSRDGDLEEPRKTVSTPFALRFNNLTYSVNIRTQMTIHGMLSQKETRAINTSSNRKFLLNDVSGEAREGELFAILGPSGSGKTTLIDALANKISKKSLRGSVTMNGETLESGVLKTISAYTMQDDLLFPTLTVEETLMFSAEFRLPRSFSNSNKMARVQTVIDELGLRNAAKTLIGDEGRRGISGGERRRVSIGVDIIHDPILLFLDEPTSGLDSSSAFMVAKILRRIAQTGRIVIISVHQPSSRVVGLFDQLIFLSQGETVYYGSPRELSVFLSAFGHPITEHGETTEFMLDLYSNLEGVPGGTKSIVEFNKSWQKTHNRRPHNLEHSPGFDLLSLKEAMCSTGVNSIGRTWTDSKFANPFWVEVIVLMKRSLINSKRTPVIFSMEVAGAVASGSVLASTFWHPDKTERGILERLGFFVYIVTTIFFGGTNALSVFLQERYIFMRETAYNAYRRSSYILYHSIIIIPRLLILSLIFSSITFSAISLDGEFSSFLFYFSTIFASAWAASSLVSLISGLVSQVVVGYTVIMTLIGVFLLYSGFYMQRGRIPPYWIWFHYLSAMKYPFQALLLNEFDNPDLCLLEVGAEPTRYCLLAGTDIIRKLDATDVSKWSCLWITLAFGVFYRILFYLALLFGSRNKRK</sequence>
<dbReference type="CDD" id="cd03213">
    <property type="entry name" value="ABCG_EPDR"/>
    <property type="match status" value="1"/>
</dbReference>
<evidence type="ECO:0000313" key="11">
    <source>
        <dbReference type="Proteomes" id="UP001177140"/>
    </source>
</evidence>
<dbReference type="AlphaFoldDB" id="A0AA41UT98"/>
<accession>A0AA41UT98</accession>
<keyword evidence="2" id="KW-0813">Transport</keyword>
<dbReference type="EMBL" id="JAJJMA010003389">
    <property type="protein sequence ID" value="MCL7021680.1"/>
    <property type="molecule type" value="Genomic_DNA"/>
</dbReference>
<reference evidence="10" key="1">
    <citation type="submission" date="2022-03" db="EMBL/GenBank/DDBJ databases">
        <title>A functionally conserved STORR gene fusion in Papaver species that diverged 16.8 million years ago.</title>
        <authorList>
            <person name="Catania T."/>
        </authorList>
    </citation>
    <scope>NUCLEOTIDE SEQUENCE</scope>
    <source>
        <strain evidence="10">S-191538</strain>
    </source>
</reference>
<organism evidence="10 11">
    <name type="scientific">Papaver nudicaule</name>
    <name type="common">Iceland poppy</name>
    <dbReference type="NCBI Taxonomy" id="74823"/>
    <lineage>
        <taxon>Eukaryota</taxon>
        <taxon>Viridiplantae</taxon>
        <taxon>Streptophyta</taxon>
        <taxon>Embryophyta</taxon>
        <taxon>Tracheophyta</taxon>
        <taxon>Spermatophyta</taxon>
        <taxon>Magnoliopsida</taxon>
        <taxon>Ranunculales</taxon>
        <taxon>Papaveraceae</taxon>
        <taxon>Papaveroideae</taxon>
        <taxon>Papaver</taxon>
    </lineage>
</organism>
<dbReference type="GO" id="GO:0016887">
    <property type="term" value="F:ATP hydrolysis activity"/>
    <property type="evidence" value="ECO:0007669"/>
    <property type="project" value="InterPro"/>
</dbReference>
<dbReference type="Pfam" id="PF00005">
    <property type="entry name" value="ABC_tran"/>
    <property type="match status" value="1"/>
</dbReference>
<feature type="transmembrane region" description="Helical" evidence="8">
    <location>
        <begin position="480"/>
        <end position="503"/>
    </location>
</feature>
<name>A0AA41UT98_PAPNU</name>
<dbReference type="InterPro" id="IPR003593">
    <property type="entry name" value="AAA+_ATPase"/>
</dbReference>
<evidence type="ECO:0000256" key="5">
    <source>
        <dbReference type="ARBA" id="ARBA00022840"/>
    </source>
</evidence>
<dbReference type="GO" id="GO:0140359">
    <property type="term" value="F:ABC-type transporter activity"/>
    <property type="evidence" value="ECO:0007669"/>
    <property type="project" value="InterPro"/>
</dbReference>
<dbReference type="PROSITE" id="PS50893">
    <property type="entry name" value="ABC_TRANSPORTER_2"/>
    <property type="match status" value="1"/>
</dbReference>
<keyword evidence="5" id="KW-0067">ATP-binding</keyword>
<dbReference type="Proteomes" id="UP001177140">
    <property type="component" value="Unassembled WGS sequence"/>
</dbReference>
<dbReference type="PANTHER" id="PTHR48041:SF109">
    <property type="entry name" value="ABC TRANSPORTER G FAMILY MEMBER 20"/>
    <property type="match status" value="1"/>
</dbReference>
<dbReference type="Gene3D" id="3.40.50.300">
    <property type="entry name" value="P-loop containing nucleotide triphosphate hydrolases"/>
    <property type="match status" value="1"/>
</dbReference>
<feature type="domain" description="ABC transporter" evidence="9">
    <location>
        <begin position="41"/>
        <end position="304"/>
    </location>
</feature>
<feature type="transmembrane region" description="Helical" evidence="8">
    <location>
        <begin position="543"/>
        <end position="563"/>
    </location>
</feature>
<keyword evidence="7 8" id="KW-0472">Membrane</keyword>
<comment type="caution">
    <text evidence="10">The sequence shown here is derived from an EMBL/GenBank/DDBJ whole genome shotgun (WGS) entry which is preliminary data.</text>
</comment>
<feature type="transmembrane region" description="Helical" evidence="8">
    <location>
        <begin position="437"/>
        <end position="459"/>
    </location>
</feature>
<dbReference type="InterPro" id="IPR003439">
    <property type="entry name" value="ABC_transporter-like_ATP-bd"/>
</dbReference>
<dbReference type="SMART" id="SM00382">
    <property type="entry name" value="AAA"/>
    <property type="match status" value="1"/>
</dbReference>
<evidence type="ECO:0000256" key="1">
    <source>
        <dbReference type="ARBA" id="ARBA00004141"/>
    </source>
</evidence>
<dbReference type="PANTHER" id="PTHR48041">
    <property type="entry name" value="ABC TRANSPORTER G FAMILY MEMBER 28"/>
    <property type="match status" value="1"/>
</dbReference>
<keyword evidence="11" id="KW-1185">Reference proteome</keyword>
<dbReference type="GO" id="GO:0016020">
    <property type="term" value="C:membrane"/>
    <property type="evidence" value="ECO:0007669"/>
    <property type="project" value="UniProtKB-SubCell"/>
</dbReference>
<keyword evidence="3 8" id="KW-0812">Transmembrane</keyword>
<proteinExistence type="predicted"/>
<evidence type="ECO:0000256" key="3">
    <source>
        <dbReference type="ARBA" id="ARBA00022692"/>
    </source>
</evidence>
<dbReference type="InterPro" id="IPR013525">
    <property type="entry name" value="ABC2_TM"/>
</dbReference>
<evidence type="ECO:0000259" key="9">
    <source>
        <dbReference type="PROSITE" id="PS50893"/>
    </source>
</evidence>
<evidence type="ECO:0000256" key="2">
    <source>
        <dbReference type="ARBA" id="ARBA00022448"/>
    </source>
</evidence>
<dbReference type="InterPro" id="IPR050352">
    <property type="entry name" value="ABCG_transporters"/>
</dbReference>
<evidence type="ECO:0000256" key="8">
    <source>
        <dbReference type="SAM" id="Phobius"/>
    </source>
</evidence>
<evidence type="ECO:0000256" key="7">
    <source>
        <dbReference type="ARBA" id="ARBA00023136"/>
    </source>
</evidence>
<comment type="subcellular location">
    <subcellularLocation>
        <location evidence="1">Membrane</location>
        <topology evidence="1">Multi-pass membrane protein</topology>
    </subcellularLocation>
</comment>
<dbReference type="InterPro" id="IPR027417">
    <property type="entry name" value="P-loop_NTPase"/>
</dbReference>
<dbReference type="PROSITE" id="PS00211">
    <property type="entry name" value="ABC_TRANSPORTER_1"/>
    <property type="match status" value="1"/>
</dbReference>
<feature type="transmembrane region" description="Helical" evidence="8">
    <location>
        <begin position="515"/>
        <end position="536"/>
    </location>
</feature>
<keyword evidence="6 8" id="KW-1133">Transmembrane helix</keyword>
<evidence type="ECO:0000256" key="6">
    <source>
        <dbReference type="ARBA" id="ARBA00022989"/>
    </source>
</evidence>
<evidence type="ECO:0000313" key="10">
    <source>
        <dbReference type="EMBL" id="MCL7021680.1"/>
    </source>
</evidence>
<feature type="transmembrane region" description="Helical" evidence="8">
    <location>
        <begin position="635"/>
        <end position="656"/>
    </location>
</feature>
<dbReference type="InterPro" id="IPR017871">
    <property type="entry name" value="ABC_transporter-like_CS"/>
</dbReference>
<protein>
    <recommendedName>
        <fullName evidence="9">ABC transporter domain-containing protein</fullName>
    </recommendedName>
</protein>
<dbReference type="SUPFAM" id="SSF52540">
    <property type="entry name" value="P-loop containing nucleoside triphosphate hydrolases"/>
    <property type="match status" value="1"/>
</dbReference>
<dbReference type="Pfam" id="PF01061">
    <property type="entry name" value="ABC2_membrane"/>
    <property type="match status" value="1"/>
</dbReference>
<gene>
    <name evidence="10" type="ORF">MKW94_021621</name>
</gene>
<keyword evidence="4" id="KW-0547">Nucleotide-binding</keyword>